<protein>
    <submittedName>
        <fullName evidence="3">Adenylate/guanylate cyclase domain-containing protein</fullName>
        <ecNumber evidence="3">4.6.1.-</ecNumber>
    </submittedName>
</protein>
<dbReference type="PANTHER" id="PTHR43081">
    <property type="entry name" value="ADENYLATE CYCLASE, TERMINAL-DIFFERENTIATION SPECIFIC-RELATED"/>
    <property type="match status" value="1"/>
</dbReference>
<dbReference type="SMART" id="SM00044">
    <property type="entry name" value="CYCc"/>
    <property type="match status" value="1"/>
</dbReference>
<dbReference type="EC" id="4.6.1.-" evidence="3"/>
<dbReference type="InterPro" id="IPR029787">
    <property type="entry name" value="Nucleotide_cyclase"/>
</dbReference>
<name>A0ABV4WKP4_9CYAN</name>
<proteinExistence type="inferred from homology"/>
<dbReference type="PROSITE" id="PS50125">
    <property type="entry name" value="GUANYLATE_CYCLASE_2"/>
    <property type="match status" value="1"/>
</dbReference>
<keyword evidence="4" id="KW-1185">Reference proteome</keyword>
<evidence type="ECO:0000256" key="1">
    <source>
        <dbReference type="ARBA" id="ARBA00005381"/>
    </source>
</evidence>
<comment type="similarity">
    <text evidence="1">Belongs to the adenylyl cyclase class-3 family.</text>
</comment>
<dbReference type="GO" id="GO:0016829">
    <property type="term" value="F:lyase activity"/>
    <property type="evidence" value="ECO:0007669"/>
    <property type="project" value="UniProtKB-KW"/>
</dbReference>
<dbReference type="Gene3D" id="3.30.70.1230">
    <property type="entry name" value="Nucleotide cyclase"/>
    <property type="match status" value="1"/>
</dbReference>
<dbReference type="Pfam" id="PF00211">
    <property type="entry name" value="Guanylate_cyc"/>
    <property type="match status" value="1"/>
</dbReference>
<dbReference type="RefSeq" id="WP_413278063.1">
    <property type="nucleotide sequence ID" value="NZ_JBHFNT010000117.1"/>
</dbReference>
<feature type="domain" description="Guanylate cyclase" evidence="2">
    <location>
        <begin position="6"/>
        <end position="128"/>
    </location>
</feature>
<reference evidence="3 4" key="1">
    <citation type="submission" date="2024-09" db="EMBL/GenBank/DDBJ databases">
        <title>Floridaenema gen nov. (Aerosakkonemataceae, Aerosakkonematales ord. nov., Cyanobacteria) from benthic tropical and subtropical fresh waters, with the description of four new species.</title>
        <authorList>
            <person name="Moretto J.A."/>
            <person name="Berthold D.E."/>
            <person name="Lefler F.W."/>
            <person name="Huang I.-S."/>
            <person name="Laughinghouse H. IV."/>
        </authorList>
    </citation>
    <scope>NUCLEOTIDE SEQUENCE [LARGE SCALE GENOMIC DNA]</scope>
    <source>
        <strain evidence="3 4">BLCC-F167</strain>
    </source>
</reference>
<evidence type="ECO:0000313" key="3">
    <source>
        <dbReference type="EMBL" id="MFB2835654.1"/>
    </source>
</evidence>
<dbReference type="InterPro" id="IPR001054">
    <property type="entry name" value="A/G_cyclase"/>
</dbReference>
<dbReference type="EMBL" id="JBHFNT010000117">
    <property type="protein sequence ID" value="MFB2835654.1"/>
    <property type="molecule type" value="Genomic_DNA"/>
</dbReference>
<keyword evidence="3" id="KW-0456">Lyase</keyword>
<organism evidence="3 4">
    <name type="scientific">Floridaenema evergladense BLCC-F167</name>
    <dbReference type="NCBI Taxonomy" id="3153639"/>
    <lineage>
        <taxon>Bacteria</taxon>
        <taxon>Bacillati</taxon>
        <taxon>Cyanobacteriota</taxon>
        <taxon>Cyanophyceae</taxon>
        <taxon>Oscillatoriophycideae</taxon>
        <taxon>Aerosakkonematales</taxon>
        <taxon>Aerosakkonemataceae</taxon>
        <taxon>Floridanema</taxon>
        <taxon>Floridanema evergladense</taxon>
    </lineage>
</organism>
<gene>
    <name evidence="3" type="ORF">ACE1CA_14070</name>
</gene>
<dbReference type="InterPro" id="IPR050697">
    <property type="entry name" value="Adenylyl/Guanylyl_Cyclase_3/4"/>
</dbReference>
<accession>A0ABV4WKP4</accession>
<evidence type="ECO:0000259" key="2">
    <source>
        <dbReference type="PROSITE" id="PS50125"/>
    </source>
</evidence>
<dbReference type="Proteomes" id="UP001576780">
    <property type="component" value="Unassembled WGS sequence"/>
</dbReference>
<dbReference type="CDD" id="cd07302">
    <property type="entry name" value="CHD"/>
    <property type="match status" value="1"/>
</dbReference>
<comment type="caution">
    <text evidence="3">The sequence shown here is derived from an EMBL/GenBank/DDBJ whole genome shotgun (WGS) entry which is preliminary data.</text>
</comment>
<sequence length="171" mass="19049">MNEMVTMVFTDLVNSTAVKNHLPGSDITERNRLYRDTILYPHRERVENTLANYGGRKVETIGDAFFLVFSNPVQALLWSIAIQKSHAEAPIHTPLGSLQLTIGMHTGCPLADGDKFIGQEVDYTARIAARASGGQILLSEVTANFIRDARIDGIVLHYHPHFSQTIKNQFT</sequence>
<dbReference type="SUPFAM" id="SSF55073">
    <property type="entry name" value="Nucleotide cyclase"/>
    <property type="match status" value="1"/>
</dbReference>
<evidence type="ECO:0000313" key="4">
    <source>
        <dbReference type="Proteomes" id="UP001576780"/>
    </source>
</evidence>
<dbReference type="PANTHER" id="PTHR43081:SF1">
    <property type="entry name" value="ADENYLATE CYCLASE, TERMINAL-DIFFERENTIATION SPECIFIC"/>
    <property type="match status" value="1"/>
</dbReference>